<evidence type="ECO:0000313" key="1">
    <source>
        <dbReference type="EMBL" id="SVE52826.1"/>
    </source>
</evidence>
<sequence length="216" mass="23142">VILQPDPGSVASVPRGEEFVVQWTVKNGQPVLRSWLDRYSGPVGPDCLCLTWLSIPPDFLAGTLVEGTLEDGTWEVRVDTTSLAAGLSQWRVLTLEPDGSGGEAFLDDKPDFSIRVEVEEGRSESDGPVLSLLSVSPPQLSSRSEKLTVRWEVEDESGLATVSGTWRGDHATGFASACPGVLGRPVGGNFVEGEVTDGRVTQGVFEATWEWTGPVS</sequence>
<name>A0A383E7L2_9ZZZZ</name>
<feature type="non-terminal residue" evidence="1">
    <location>
        <position position="216"/>
    </location>
</feature>
<gene>
    <name evidence="1" type="ORF">METZ01_LOCUS505680</name>
</gene>
<organism evidence="1">
    <name type="scientific">marine metagenome</name>
    <dbReference type="NCBI Taxonomy" id="408172"/>
    <lineage>
        <taxon>unclassified sequences</taxon>
        <taxon>metagenomes</taxon>
        <taxon>ecological metagenomes</taxon>
    </lineage>
</organism>
<reference evidence="1" key="1">
    <citation type="submission" date="2018-05" db="EMBL/GenBank/DDBJ databases">
        <authorList>
            <person name="Lanie J.A."/>
            <person name="Ng W.-L."/>
            <person name="Kazmierczak K.M."/>
            <person name="Andrzejewski T.M."/>
            <person name="Davidsen T.M."/>
            <person name="Wayne K.J."/>
            <person name="Tettelin H."/>
            <person name="Glass J.I."/>
            <person name="Rusch D."/>
            <person name="Podicherti R."/>
            <person name="Tsui H.-C.T."/>
            <person name="Winkler M.E."/>
        </authorList>
    </citation>
    <scope>NUCLEOTIDE SEQUENCE</scope>
</reference>
<feature type="non-terminal residue" evidence="1">
    <location>
        <position position="1"/>
    </location>
</feature>
<dbReference type="AlphaFoldDB" id="A0A383E7L2"/>
<dbReference type="EMBL" id="UINC01223571">
    <property type="protein sequence ID" value="SVE52826.1"/>
    <property type="molecule type" value="Genomic_DNA"/>
</dbReference>
<proteinExistence type="predicted"/>
<accession>A0A383E7L2</accession>
<protein>
    <submittedName>
        <fullName evidence="1">Uncharacterized protein</fullName>
    </submittedName>
</protein>